<feature type="transmembrane region" description="Helical" evidence="7">
    <location>
        <begin position="113"/>
        <end position="130"/>
    </location>
</feature>
<protein>
    <recommendedName>
        <fullName evidence="8">Major facilitator superfamily (MFS) profile domain-containing protein</fullName>
    </recommendedName>
</protein>
<organism evidence="9 10">
    <name type="scientific">Pullulanibacillus camelliae</name>
    <dbReference type="NCBI Taxonomy" id="1707096"/>
    <lineage>
        <taxon>Bacteria</taxon>
        <taxon>Bacillati</taxon>
        <taxon>Bacillota</taxon>
        <taxon>Bacilli</taxon>
        <taxon>Bacillales</taxon>
        <taxon>Sporolactobacillaceae</taxon>
        <taxon>Pullulanibacillus</taxon>
    </lineage>
</organism>
<dbReference type="InterPro" id="IPR011701">
    <property type="entry name" value="MFS"/>
</dbReference>
<feature type="transmembrane region" description="Helical" evidence="7">
    <location>
        <begin position="75"/>
        <end position="93"/>
    </location>
</feature>
<keyword evidence="4 7" id="KW-0812">Transmembrane</keyword>
<name>A0A8J2YFQ4_9BACL</name>
<evidence type="ECO:0000256" key="5">
    <source>
        <dbReference type="ARBA" id="ARBA00022989"/>
    </source>
</evidence>
<dbReference type="Gene3D" id="1.20.1250.20">
    <property type="entry name" value="MFS general substrate transporter like domains"/>
    <property type="match status" value="1"/>
</dbReference>
<evidence type="ECO:0000256" key="7">
    <source>
        <dbReference type="SAM" id="Phobius"/>
    </source>
</evidence>
<evidence type="ECO:0000256" key="4">
    <source>
        <dbReference type="ARBA" id="ARBA00022692"/>
    </source>
</evidence>
<sequence>MAIHGLTVTLANIIAPFIGGWISDLFSYRGTYLFVGAALFIAALLALFLIREVDPIVVHQRGTTSLRAILANKKLFSLYFVGFTLMFGHGALIYELPFLTVEKGLSSTETGTLFSFMGFGSLVSLSFFWLNRFSATGRTIFGMVLTALLYYQMATNMLPLSLPFDLFSMGVTFGVLYPAITSLLAQKVSHSQYGSAFGILSAMFSLGIILSTLISGAMRHVCSPYFLAFFTTMLGAVCLIYSHIKDKKADSPLYN</sequence>
<keyword evidence="3" id="KW-1003">Cell membrane</keyword>
<dbReference type="InterPro" id="IPR050189">
    <property type="entry name" value="MFS_Efflux_Transporters"/>
</dbReference>
<feature type="domain" description="Major facilitator superfamily (MFS) profile" evidence="8">
    <location>
        <begin position="1"/>
        <end position="248"/>
    </location>
</feature>
<comment type="caution">
    <text evidence="9">The sequence shown here is derived from an EMBL/GenBank/DDBJ whole genome shotgun (WGS) entry which is preliminary data.</text>
</comment>
<reference evidence="9" key="1">
    <citation type="journal article" date="2014" name="Int. J. Syst. Evol. Microbiol.">
        <title>Complete genome sequence of Corynebacterium casei LMG S-19264T (=DSM 44701T), isolated from a smear-ripened cheese.</title>
        <authorList>
            <consortium name="US DOE Joint Genome Institute (JGI-PGF)"/>
            <person name="Walter F."/>
            <person name="Albersmeier A."/>
            <person name="Kalinowski J."/>
            <person name="Ruckert C."/>
        </authorList>
    </citation>
    <scope>NUCLEOTIDE SEQUENCE</scope>
    <source>
        <strain evidence="9">CGMCC 1.15371</strain>
    </source>
</reference>
<evidence type="ECO:0000256" key="6">
    <source>
        <dbReference type="ARBA" id="ARBA00023136"/>
    </source>
</evidence>
<evidence type="ECO:0000313" key="9">
    <source>
        <dbReference type="EMBL" id="GGE33897.1"/>
    </source>
</evidence>
<dbReference type="SUPFAM" id="SSF103473">
    <property type="entry name" value="MFS general substrate transporter"/>
    <property type="match status" value="1"/>
</dbReference>
<feature type="transmembrane region" description="Helical" evidence="7">
    <location>
        <begin position="166"/>
        <end position="185"/>
    </location>
</feature>
<feature type="transmembrane region" description="Helical" evidence="7">
    <location>
        <begin position="31"/>
        <end position="50"/>
    </location>
</feature>
<feature type="transmembrane region" description="Helical" evidence="7">
    <location>
        <begin position="197"/>
        <end position="218"/>
    </location>
</feature>
<evidence type="ECO:0000256" key="2">
    <source>
        <dbReference type="ARBA" id="ARBA00022448"/>
    </source>
</evidence>
<dbReference type="Pfam" id="PF07690">
    <property type="entry name" value="MFS_1"/>
    <property type="match status" value="1"/>
</dbReference>
<feature type="transmembrane region" description="Helical" evidence="7">
    <location>
        <begin position="137"/>
        <end position="154"/>
    </location>
</feature>
<dbReference type="GO" id="GO:0005886">
    <property type="term" value="C:plasma membrane"/>
    <property type="evidence" value="ECO:0007669"/>
    <property type="project" value="UniProtKB-SubCell"/>
</dbReference>
<dbReference type="PANTHER" id="PTHR43124:SF3">
    <property type="entry name" value="CHLORAMPHENICOL EFFLUX PUMP RV0191"/>
    <property type="match status" value="1"/>
</dbReference>
<dbReference type="InterPro" id="IPR020846">
    <property type="entry name" value="MFS_dom"/>
</dbReference>
<evidence type="ECO:0000259" key="8">
    <source>
        <dbReference type="PROSITE" id="PS50850"/>
    </source>
</evidence>
<evidence type="ECO:0000313" key="10">
    <source>
        <dbReference type="Proteomes" id="UP000628775"/>
    </source>
</evidence>
<gene>
    <name evidence="9" type="ORF">GCM10011391_10750</name>
</gene>
<feature type="transmembrane region" description="Helical" evidence="7">
    <location>
        <begin position="224"/>
        <end position="244"/>
    </location>
</feature>
<dbReference type="PANTHER" id="PTHR43124">
    <property type="entry name" value="PURINE EFFLUX PUMP PBUE"/>
    <property type="match status" value="1"/>
</dbReference>
<keyword evidence="10" id="KW-1185">Reference proteome</keyword>
<reference evidence="9" key="2">
    <citation type="submission" date="2020-09" db="EMBL/GenBank/DDBJ databases">
        <authorList>
            <person name="Sun Q."/>
            <person name="Zhou Y."/>
        </authorList>
    </citation>
    <scope>NUCLEOTIDE SEQUENCE</scope>
    <source>
        <strain evidence="9">CGMCC 1.15371</strain>
    </source>
</reference>
<dbReference type="GO" id="GO:0022857">
    <property type="term" value="F:transmembrane transporter activity"/>
    <property type="evidence" value="ECO:0007669"/>
    <property type="project" value="InterPro"/>
</dbReference>
<dbReference type="PROSITE" id="PS50850">
    <property type="entry name" value="MFS"/>
    <property type="match status" value="1"/>
</dbReference>
<keyword evidence="6 7" id="KW-0472">Membrane</keyword>
<evidence type="ECO:0000256" key="3">
    <source>
        <dbReference type="ARBA" id="ARBA00022475"/>
    </source>
</evidence>
<evidence type="ECO:0000256" key="1">
    <source>
        <dbReference type="ARBA" id="ARBA00004651"/>
    </source>
</evidence>
<proteinExistence type="predicted"/>
<dbReference type="InterPro" id="IPR036259">
    <property type="entry name" value="MFS_trans_sf"/>
</dbReference>
<dbReference type="EMBL" id="BMIR01000003">
    <property type="protein sequence ID" value="GGE33897.1"/>
    <property type="molecule type" value="Genomic_DNA"/>
</dbReference>
<dbReference type="Proteomes" id="UP000628775">
    <property type="component" value="Unassembled WGS sequence"/>
</dbReference>
<keyword evidence="5 7" id="KW-1133">Transmembrane helix</keyword>
<keyword evidence="2" id="KW-0813">Transport</keyword>
<comment type="subcellular location">
    <subcellularLocation>
        <location evidence="1">Cell membrane</location>
        <topology evidence="1">Multi-pass membrane protein</topology>
    </subcellularLocation>
</comment>
<dbReference type="AlphaFoldDB" id="A0A8J2YFQ4"/>
<accession>A0A8J2YFQ4</accession>